<dbReference type="AlphaFoldDB" id="A0A2B7YSI4"/>
<dbReference type="Pfam" id="PF13489">
    <property type="entry name" value="Methyltransf_23"/>
    <property type="match status" value="1"/>
</dbReference>
<dbReference type="PANTHER" id="PTHR43591:SF10">
    <property type="entry name" value="ABC TRANSMEMBRANE TYPE-1 DOMAIN-CONTAINING PROTEIN-RELATED"/>
    <property type="match status" value="1"/>
</dbReference>
<evidence type="ECO:0000313" key="1">
    <source>
        <dbReference type="EMBL" id="PGH23577.1"/>
    </source>
</evidence>
<dbReference type="InterPro" id="IPR029063">
    <property type="entry name" value="SAM-dependent_MTases_sf"/>
</dbReference>
<reference evidence="1 2" key="1">
    <citation type="submission" date="2017-10" db="EMBL/GenBank/DDBJ databases">
        <title>Comparative genomics in systemic dimorphic fungi from Ajellomycetaceae.</title>
        <authorList>
            <person name="Munoz J.F."/>
            <person name="Mcewen J.G."/>
            <person name="Clay O.K."/>
            <person name="Cuomo C.A."/>
        </authorList>
    </citation>
    <scope>NUCLEOTIDE SEQUENCE [LARGE SCALE GENOMIC DNA]</scope>
    <source>
        <strain evidence="1 2">UAMH7299</strain>
    </source>
</reference>
<sequence length="341" mass="38959">MEAPHVLDRLEIDSASIDADSSYGDEMYESETSHARTNLFRTNLLIPRSYLRSTYTKSLSASVLAYEWIYGRRYHSYGAGTYKFPNDEREQARLDLCHDIYYLLLGQQLFLAPINPDGMRILDIGTGIGKWPIQMGDLYPSAEVIGTDLSPIQPHLVPPNVRFIIDDVEQQWDDNQAYDYIHCRYIAGSIRDWPALMRQCYQHLKPGGWVELQESCIYPYSEDDSLKPGNKWVEMLELLAQACALIGRTMDPGPYLKRFVEGAGFDNVAQHVYKLPVGSWPKDGRMKVIGSFMAMHYIDGVEGLTLRPFTETLGWSRPDVEALNEQVRQAIRTRGVHAMHD</sequence>
<name>A0A2B7YSI4_POLH7</name>
<dbReference type="Proteomes" id="UP000224634">
    <property type="component" value="Unassembled WGS sequence"/>
</dbReference>
<keyword evidence="2" id="KW-1185">Reference proteome</keyword>
<evidence type="ECO:0008006" key="3">
    <source>
        <dbReference type="Google" id="ProtNLM"/>
    </source>
</evidence>
<organism evidence="1 2">
    <name type="scientific">Polytolypa hystricis (strain UAMH7299)</name>
    <dbReference type="NCBI Taxonomy" id="1447883"/>
    <lineage>
        <taxon>Eukaryota</taxon>
        <taxon>Fungi</taxon>
        <taxon>Dikarya</taxon>
        <taxon>Ascomycota</taxon>
        <taxon>Pezizomycotina</taxon>
        <taxon>Eurotiomycetes</taxon>
        <taxon>Eurotiomycetidae</taxon>
        <taxon>Onygenales</taxon>
        <taxon>Onygenales incertae sedis</taxon>
        <taxon>Polytolypa</taxon>
    </lineage>
</organism>
<dbReference type="SUPFAM" id="SSF53335">
    <property type="entry name" value="S-adenosyl-L-methionine-dependent methyltransferases"/>
    <property type="match status" value="1"/>
</dbReference>
<dbReference type="GO" id="GO:0008168">
    <property type="term" value="F:methyltransferase activity"/>
    <property type="evidence" value="ECO:0007669"/>
    <property type="project" value="TreeGrafter"/>
</dbReference>
<gene>
    <name evidence="1" type="ORF">AJ80_02357</name>
</gene>
<protein>
    <recommendedName>
        <fullName evidence="3">Methyltransferase domain-containing protein</fullName>
    </recommendedName>
</protein>
<dbReference type="PANTHER" id="PTHR43591">
    <property type="entry name" value="METHYLTRANSFERASE"/>
    <property type="match status" value="1"/>
</dbReference>
<proteinExistence type="predicted"/>
<dbReference type="OrthoDB" id="2013972at2759"/>
<evidence type="ECO:0000313" key="2">
    <source>
        <dbReference type="Proteomes" id="UP000224634"/>
    </source>
</evidence>
<dbReference type="EMBL" id="PDNA01000022">
    <property type="protein sequence ID" value="PGH23577.1"/>
    <property type="molecule type" value="Genomic_DNA"/>
</dbReference>
<accession>A0A2B7YSI4</accession>
<dbReference type="STRING" id="1447883.A0A2B7YSI4"/>
<dbReference type="CDD" id="cd02440">
    <property type="entry name" value="AdoMet_MTases"/>
    <property type="match status" value="1"/>
</dbReference>
<dbReference type="Gene3D" id="3.40.50.150">
    <property type="entry name" value="Vaccinia Virus protein VP39"/>
    <property type="match status" value="1"/>
</dbReference>
<comment type="caution">
    <text evidence="1">The sequence shown here is derived from an EMBL/GenBank/DDBJ whole genome shotgun (WGS) entry which is preliminary data.</text>
</comment>